<dbReference type="PANTHER" id="PTHR13554">
    <property type="entry name" value="26S PROTEASOME NON-ATPASE REGULATORY SUBUNIT 5-RELATED"/>
    <property type="match status" value="1"/>
</dbReference>
<evidence type="ECO:0000313" key="5">
    <source>
        <dbReference type="WBParaSite" id="HDID_0000454401-mRNA-1"/>
    </source>
</evidence>
<gene>
    <name evidence="3" type="ORF">HDID_LOCUS4542</name>
</gene>
<dbReference type="InterPro" id="IPR011989">
    <property type="entry name" value="ARM-like"/>
</dbReference>
<dbReference type="EMBL" id="UYSG01001786">
    <property type="protein sequence ID" value="VDL51013.1"/>
    <property type="molecule type" value="Genomic_DNA"/>
</dbReference>
<dbReference type="Proteomes" id="UP000274504">
    <property type="component" value="Unassembled WGS sequence"/>
</dbReference>
<dbReference type="InterPro" id="IPR016024">
    <property type="entry name" value="ARM-type_fold"/>
</dbReference>
<dbReference type="STRING" id="6216.A0A0R3SHX9"/>
<dbReference type="Pfam" id="PF10508">
    <property type="entry name" value="Proteasom_PSMB"/>
    <property type="match status" value="1"/>
</dbReference>
<evidence type="ECO:0000256" key="2">
    <source>
        <dbReference type="ARBA" id="ARBA00014933"/>
    </source>
</evidence>
<dbReference type="GO" id="GO:0005829">
    <property type="term" value="C:cytosol"/>
    <property type="evidence" value="ECO:0007669"/>
    <property type="project" value="TreeGrafter"/>
</dbReference>
<dbReference type="SUPFAM" id="SSF48371">
    <property type="entry name" value="ARM repeat"/>
    <property type="match status" value="1"/>
</dbReference>
<reference evidence="5" key="1">
    <citation type="submission" date="2017-02" db="UniProtKB">
        <authorList>
            <consortium name="WormBaseParasite"/>
        </authorList>
    </citation>
    <scope>IDENTIFICATION</scope>
</reference>
<name>A0A0R3SHX9_HYMDI</name>
<dbReference type="GO" id="GO:0043248">
    <property type="term" value="P:proteasome assembly"/>
    <property type="evidence" value="ECO:0007669"/>
    <property type="project" value="InterPro"/>
</dbReference>
<proteinExistence type="inferred from homology"/>
<evidence type="ECO:0000313" key="3">
    <source>
        <dbReference type="EMBL" id="VDL51013.1"/>
    </source>
</evidence>
<reference evidence="3 4" key="2">
    <citation type="submission" date="2018-11" db="EMBL/GenBank/DDBJ databases">
        <authorList>
            <consortium name="Pathogen Informatics"/>
        </authorList>
    </citation>
    <scope>NUCLEOTIDE SEQUENCE [LARGE SCALE GENOMIC DNA]</scope>
</reference>
<comment type="similarity">
    <text evidence="1">Belongs to the proteasome subunit S5B/HSM3 family.</text>
</comment>
<dbReference type="Gene3D" id="1.25.10.10">
    <property type="entry name" value="Leucine-rich Repeat Variant"/>
    <property type="match status" value="1"/>
</dbReference>
<dbReference type="WBParaSite" id="HDID_0000454401-mRNA-1">
    <property type="protein sequence ID" value="HDID_0000454401-mRNA-1"/>
    <property type="gene ID" value="HDID_0000454401"/>
</dbReference>
<dbReference type="AlphaFoldDB" id="A0A0R3SHX9"/>
<dbReference type="InterPro" id="IPR019538">
    <property type="entry name" value="PSMD5"/>
</dbReference>
<evidence type="ECO:0000256" key="1">
    <source>
        <dbReference type="ARBA" id="ARBA00006823"/>
    </source>
</evidence>
<dbReference type="OrthoDB" id="10250600at2759"/>
<protein>
    <recommendedName>
        <fullName evidence="2">26S proteasome non-ATPase regulatory subunit 5</fullName>
    </recommendedName>
</protein>
<dbReference type="PANTHER" id="PTHR13554:SF10">
    <property type="entry name" value="26S PROTEASOME NON-ATPASE REGULATORY SUBUNIT 5"/>
    <property type="match status" value="1"/>
</dbReference>
<sequence length="510" mass="57216">MTKLPQYAEFIDRLAHQTGSLQEYEDLHIVLRNLSRADLEVAVTQCNLLDVFNHMDLSNGKFSEAALNIAVIIFSTFRLTEFAHSHETELLKSIMSKNIPLRDFVISRLTDGIKDSSAEDIEIPEDILLEISKIAITEEITTASSARSFLITFGEYHQNGVKILLNSDPMRGLFSSITSDEDIVRLSEIFAHIASRRLDTFKEMTDQKVFARLITIIKKNDPLLQLNVIAVLKMILSFPDGRAFLQLSGAVGYLSFFSSLAEEEPIVFLGNPDYRQPLADCLARYLSSSDPIITTSVIEAVAQICITINGKKAFAEYLKSGGCLSPLFTKAAAVMKNASSDFLPRILIALSDIINLPVTHDNLVDLIPLCESTQEWFGQLSAPEPHIKALKRVWDLARQPFKEVRAASLKLLRAIATEPWGITMFADLPAFMEYLFNPTTEVGTAMDGSSLQPEKFRITEQCDRTQELWRDVAPAWRLFDDEMATRVKKCIEEGIWGVRRAEAVVAMDNE</sequence>
<evidence type="ECO:0000313" key="4">
    <source>
        <dbReference type="Proteomes" id="UP000274504"/>
    </source>
</evidence>
<accession>A0A0R3SHX9</accession>
<organism evidence="5">
    <name type="scientific">Hymenolepis diminuta</name>
    <name type="common">Rat tapeworm</name>
    <dbReference type="NCBI Taxonomy" id="6216"/>
    <lineage>
        <taxon>Eukaryota</taxon>
        <taxon>Metazoa</taxon>
        <taxon>Spiralia</taxon>
        <taxon>Lophotrochozoa</taxon>
        <taxon>Platyhelminthes</taxon>
        <taxon>Cestoda</taxon>
        <taxon>Eucestoda</taxon>
        <taxon>Cyclophyllidea</taxon>
        <taxon>Hymenolepididae</taxon>
        <taxon>Hymenolepis</taxon>
    </lineage>
</organism>